<feature type="transmembrane region" description="Helical" evidence="1">
    <location>
        <begin position="80"/>
        <end position="104"/>
    </location>
</feature>
<keyword evidence="1" id="KW-1133">Transmembrane helix</keyword>
<keyword evidence="1" id="KW-0812">Transmembrane</keyword>
<accession>A0A177N1P1</accession>
<dbReference type="Pfam" id="PF12773">
    <property type="entry name" value="DZR"/>
    <property type="match status" value="1"/>
</dbReference>
<name>A0A177N1P1_9GAMM</name>
<dbReference type="Proteomes" id="UP000077857">
    <property type="component" value="Unassembled WGS sequence"/>
</dbReference>
<dbReference type="InterPro" id="IPR025874">
    <property type="entry name" value="DZR"/>
</dbReference>
<sequence length="232" mass="24793">MSAHSNALRAAQLLVTLLTILAIGKAVSLVPMMDQLELFWHFKAGQIVWFAAKLAALVLFYFCASLALQTVPDRGGALSFAMSVAEPLCALVILAMAQSLFWEILEPFVNTAGKTIYYGSVLALIVGVSVWLVLRAYRQADQLVLALSDLAKLRPWLAGTDKRRCRQCQAAVSANARFCGHCGGPIQQTAQCHACGSQVAADQRYCPDCGVDLQQSAPPTPSAAAGHDESAA</sequence>
<evidence type="ECO:0000313" key="3">
    <source>
        <dbReference type="EMBL" id="OAI11802.1"/>
    </source>
</evidence>
<evidence type="ECO:0000313" key="4">
    <source>
        <dbReference type="Proteomes" id="UP000077857"/>
    </source>
</evidence>
<evidence type="ECO:0000259" key="2">
    <source>
        <dbReference type="Pfam" id="PF12773"/>
    </source>
</evidence>
<feature type="transmembrane region" description="Helical" evidence="1">
    <location>
        <begin position="50"/>
        <end position="68"/>
    </location>
</feature>
<feature type="domain" description="DZANK-type" evidence="2">
    <location>
        <begin position="165"/>
        <end position="210"/>
    </location>
</feature>
<dbReference type="AlphaFoldDB" id="A0A177N1P1"/>
<dbReference type="EMBL" id="LUUJ01000116">
    <property type="protein sequence ID" value="OAI11802.1"/>
    <property type="molecule type" value="Genomic_DNA"/>
</dbReference>
<proteinExistence type="predicted"/>
<dbReference type="RefSeq" id="WP_064042173.1">
    <property type="nucleotide sequence ID" value="NZ_LUUJ01000116.1"/>
</dbReference>
<feature type="transmembrane region" description="Helical" evidence="1">
    <location>
        <begin position="116"/>
        <end position="134"/>
    </location>
</feature>
<dbReference type="OrthoDB" id="5565510at2"/>
<keyword evidence="1" id="KW-0472">Membrane</keyword>
<protein>
    <recommendedName>
        <fullName evidence="2">DZANK-type domain-containing protein</fullName>
    </recommendedName>
</protein>
<evidence type="ECO:0000256" key="1">
    <source>
        <dbReference type="SAM" id="Phobius"/>
    </source>
</evidence>
<organism evidence="3 4">
    <name type="scientific">Methylomonas koyamae</name>
    <dbReference type="NCBI Taxonomy" id="702114"/>
    <lineage>
        <taxon>Bacteria</taxon>
        <taxon>Pseudomonadati</taxon>
        <taxon>Pseudomonadota</taxon>
        <taxon>Gammaproteobacteria</taxon>
        <taxon>Methylococcales</taxon>
        <taxon>Methylococcaceae</taxon>
        <taxon>Methylomonas</taxon>
    </lineage>
</organism>
<gene>
    <name evidence="3" type="ORF">A1507_19585</name>
</gene>
<reference evidence="3 4" key="1">
    <citation type="submission" date="2016-03" db="EMBL/GenBank/DDBJ databases">
        <authorList>
            <person name="Ploux O."/>
        </authorList>
    </citation>
    <scope>NUCLEOTIDE SEQUENCE [LARGE SCALE GENOMIC DNA]</scope>
    <source>
        <strain evidence="3 4">R-45378</strain>
    </source>
</reference>
<comment type="caution">
    <text evidence="3">The sequence shown here is derived from an EMBL/GenBank/DDBJ whole genome shotgun (WGS) entry which is preliminary data.</text>
</comment>